<organism evidence="1 2">
    <name type="scientific">Bordetella genomosp. 7</name>
    <dbReference type="NCBI Taxonomy" id="1416805"/>
    <lineage>
        <taxon>Bacteria</taxon>
        <taxon>Pseudomonadati</taxon>
        <taxon>Pseudomonadota</taxon>
        <taxon>Betaproteobacteria</taxon>
        <taxon>Burkholderiales</taxon>
        <taxon>Alcaligenaceae</taxon>
        <taxon>Bordetella</taxon>
    </lineage>
</organism>
<reference evidence="2" key="1">
    <citation type="submission" date="2017-05" db="EMBL/GenBank/DDBJ databases">
        <title>Complete and WGS of Bordetella genogroups.</title>
        <authorList>
            <person name="Spilker T."/>
            <person name="Lipuma J."/>
        </authorList>
    </citation>
    <scope>NUCLEOTIDE SEQUENCE [LARGE SCALE GENOMIC DNA]</scope>
    <source>
        <strain evidence="2">AU18089</strain>
    </source>
</reference>
<keyword evidence="2" id="KW-1185">Reference proteome</keyword>
<dbReference type="Proteomes" id="UP000216947">
    <property type="component" value="Unassembled WGS sequence"/>
</dbReference>
<evidence type="ECO:0000313" key="1">
    <source>
        <dbReference type="EMBL" id="OZI17955.1"/>
    </source>
</evidence>
<gene>
    <name evidence="1" type="ORF">CAL19_12815</name>
</gene>
<sequence length="104" mass="11874">MVVTDVANRELPTVTLAMKTGCGSYLGDKTGGHHKRIAYIHLFKRVYGVSMRHRDVFLDFKHFFLLVDFLLTCHCFVREGSGVDQLPQPSRLLVKNLDANLIKR</sequence>
<protein>
    <submittedName>
        <fullName evidence="1">Uncharacterized protein</fullName>
    </submittedName>
</protein>
<dbReference type="AlphaFoldDB" id="A0A261QYV1"/>
<comment type="caution">
    <text evidence="1">The sequence shown here is derived from an EMBL/GenBank/DDBJ whole genome shotgun (WGS) entry which is preliminary data.</text>
</comment>
<evidence type="ECO:0000313" key="2">
    <source>
        <dbReference type="Proteomes" id="UP000216947"/>
    </source>
</evidence>
<accession>A0A261QYV1</accession>
<proteinExistence type="predicted"/>
<dbReference type="EMBL" id="NEVK01000006">
    <property type="protein sequence ID" value="OZI17955.1"/>
    <property type="molecule type" value="Genomic_DNA"/>
</dbReference>
<name>A0A261QYV1_9BORD</name>